<evidence type="ECO:0000256" key="2">
    <source>
        <dbReference type="ARBA" id="ARBA00004123"/>
    </source>
</evidence>
<dbReference type="GO" id="GO:0035312">
    <property type="term" value="F:5'-3' DNA exonuclease activity"/>
    <property type="evidence" value="ECO:0007669"/>
    <property type="project" value="TreeGrafter"/>
</dbReference>
<dbReference type="GO" id="GO:0006303">
    <property type="term" value="P:double-strand break repair via nonhomologous end joining"/>
    <property type="evidence" value="ECO:0007669"/>
    <property type="project" value="TreeGrafter"/>
</dbReference>
<feature type="region of interest" description="Disordered" evidence="22">
    <location>
        <begin position="430"/>
        <end position="459"/>
    </location>
</feature>
<keyword evidence="23" id="KW-1133">Transmembrane helix</keyword>
<evidence type="ECO:0000256" key="5">
    <source>
        <dbReference type="ARBA" id="ARBA00010304"/>
    </source>
</evidence>
<evidence type="ECO:0000313" key="25">
    <source>
        <dbReference type="Proteomes" id="UP000694851"/>
    </source>
</evidence>
<evidence type="ECO:0000256" key="20">
    <source>
        <dbReference type="ARBA" id="ARBA00041693"/>
    </source>
</evidence>
<evidence type="ECO:0000256" key="22">
    <source>
        <dbReference type="SAM" id="MobiDB-lite"/>
    </source>
</evidence>
<dbReference type="FunFam" id="3.60.15.10:FF:000022">
    <property type="entry name" value="DNA cross-link repair 1B"/>
    <property type="match status" value="1"/>
</dbReference>
<evidence type="ECO:0000256" key="11">
    <source>
        <dbReference type="ARBA" id="ARBA00022763"/>
    </source>
</evidence>
<keyword evidence="23" id="KW-0812">Transmembrane</keyword>
<evidence type="ECO:0000256" key="16">
    <source>
        <dbReference type="ARBA" id="ARBA00023204"/>
    </source>
</evidence>
<dbReference type="EC" id="3.5.2.6" evidence="6"/>
<evidence type="ECO:0000259" key="24">
    <source>
        <dbReference type="SMART" id="SM00849"/>
    </source>
</evidence>
<organism evidence="25 26">
    <name type="scientific">Hipposideros armiger</name>
    <name type="common">Great Himalayan leaf-nosed bat</name>
    <dbReference type="NCBI Taxonomy" id="186990"/>
    <lineage>
        <taxon>Eukaryota</taxon>
        <taxon>Metazoa</taxon>
        <taxon>Chordata</taxon>
        <taxon>Craniata</taxon>
        <taxon>Vertebrata</taxon>
        <taxon>Euteleostomi</taxon>
        <taxon>Mammalia</taxon>
        <taxon>Eutheria</taxon>
        <taxon>Laurasiatheria</taxon>
        <taxon>Chiroptera</taxon>
        <taxon>Yinpterochiroptera</taxon>
        <taxon>Rhinolophoidea</taxon>
        <taxon>Hipposideridae</taxon>
        <taxon>Hipposideros</taxon>
    </lineage>
</organism>
<comment type="similarity">
    <text evidence="5">Belongs to the DNA repair metallo-beta-lactamase (DRMBL) family.</text>
</comment>
<protein>
    <recommendedName>
        <fullName evidence="19">5' exonuclease Apollo</fullName>
        <ecNumber evidence="6">3.5.2.6</ecNumber>
    </recommendedName>
    <alternativeName>
        <fullName evidence="20">DNA cross-link repair 1B protein</fullName>
    </alternativeName>
    <alternativeName>
        <fullName evidence="21">SNM1 homolog B</fullName>
    </alternativeName>
</protein>
<evidence type="ECO:0000256" key="17">
    <source>
        <dbReference type="ARBA" id="ARBA00023212"/>
    </source>
</evidence>
<evidence type="ECO:0000256" key="15">
    <source>
        <dbReference type="ARBA" id="ARBA00022895"/>
    </source>
</evidence>
<dbReference type="GO" id="GO:0005634">
    <property type="term" value="C:nucleus"/>
    <property type="evidence" value="ECO:0007669"/>
    <property type="project" value="UniProtKB-SubCell"/>
</dbReference>
<dbReference type="GO" id="GO:0031848">
    <property type="term" value="P:protection from non-homologous end joining at telomere"/>
    <property type="evidence" value="ECO:0007669"/>
    <property type="project" value="UniProtKB-ARBA"/>
</dbReference>
<dbReference type="FunFam" id="3.40.50.12650:FF:000003">
    <property type="entry name" value="DNA cross-link repair 1B"/>
    <property type="match status" value="1"/>
</dbReference>
<dbReference type="InterPro" id="IPR011084">
    <property type="entry name" value="DRMBL"/>
</dbReference>
<dbReference type="Gene3D" id="3.40.50.12650">
    <property type="match status" value="1"/>
</dbReference>
<dbReference type="CDD" id="cd16273">
    <property type="entry name" value="SNM1A-1C-like_MBL-fold"/>
    <property type="match status" value="1"/>
</dbReference>
<keyword evidence="15" id="KW-0779">Telomere</keyword>
<evidence type="ECO:0000256" key="9">
    <source>
        <dbReference type="ARBA" id="ARBA00022499"/>
    </source>
</evidence>
<evidence type="ECO:0000256" key="21">
    <source>
        <dbReference type="ARBA" id="ARBA00042738"/>
    </source>
</evidence>
<evidence type="ECO:0000256" key="23">
    <source>
        <dbReference type="SAM" id="Phobius"/>
    </source>
</evidence>
<sequence length="618" mass="69656">MCDSTPGLHQARSLLFSAHSSYLFLSWAGFPSVFLALFLPQRDFFQGCCRRLARELYSYEDPTADYSPATMNGVQIPHTPIAVDFWSLRRAASARLFFLSHMHSDHTVGLSSTWARPLYCSPITAFLLHRRLQVSKQWIRALEVGESHVLPLDEIGRETVTVTLMDANHCPGSVMFLFEGYFGTILYTGDFRFTPSMLKEPALRVGKQIHTLYLDNTNCNPALVLPSQEEAARQIVELIRKHPEHNVKIGLYSLGKESLLEQLALEFQTWVVLSPRRLELVQLLGLADVFTVEETAGRIQAVDHLEICRSAMLRWNQTHPTIAVLPTSRKIHSSHPDIHVIPYSDHSSYSELRAFVAALKPCQVVPIVSRQPYRDYFQDSLSPKLSVPLVPDSVQQYMSSSSRKPSILCLLLERKLKKPRTQGVVFESLEEDADQSQAVSDSMRAENENLSGNLEKQPSHHPLRIKKQLFLDVCRKEWDGAVPFPESQKILTAPLGFSVHLRSTDEEFLSPDSREETGVGPHLVPRGDNDGSAASGNQRVWRGQDSPRSQSSEAVPLLAPEFGGPALKYLLTPVNFFQAAFSSRGFDQQVEKYHKSLPTPDRRLQPHWIQHCSLEDSG</sequence>
<evidence type="ECO:0000256" key="1">
    <source>
        <dbReference type="ARBA" id="ARBA00001526"/>
    </source>
</evidence>
<proteinExistence type="inferred from homology"/>
<keyword evidence="14" id="KW-0832">Ubl conjugation</keyword>
<feature type="transmembrane region" description="Helical" evidence="23">
    <location>
        <begin position="21"/>
        <end position="39"/>
    </location>
</feature>
<evidence type="ECO:0000256" key="13">
    <source>
        <dbReference type="ARBA" id="ARBA00022839"/>
    </source>
</evidence>
<dbReference type="GO" id="GO:0000781">
    <property type="term" value="C:chromosome, telomeric region"/>
    <property type="evidence" value="ECO:0007669"/>
    <property type="project" value="UniProtKB-SubCell"/>
</dbReference>
<dbReference type="SUPFAM" id="SSF56281">
    <property type="entry name" value="Metallo-hydrolase/oxidoreductase"/>
    <property type="match status" value="1"/>
</dbReference>
<evidence type="ECO:0000313" key="26">
    <source>
        <dbReference type="RefSeq" id="XP_019514728.1"/>
    </source>
</evidence>
<keyword evidence="25" id="KW-1185">Reference proteome</keyword>
<keyword evidence="18" id="KW-0539">Nucleus</keyword>
<dbReference type="InterPro" id="IPR036866">
    <property type="entry name" value="RibonucZ/Hydroxyglut_hydro"/>
</dbReference>
<evidence type="ECO:0000256" key="14">
    <source>
        <dbReference type="ARBA" id="ARBA00022843"/>
    </source>
</evidence>
<evidence type="ECO:0000256" key="10">
    <source>
        <dbReference type="ARBA" id="ARBA00022722"/>
    </source>
</evidence>
<dbReference type="OrthoDB" id="262529at2759"/>
<dbReference type="KEGG" id="hai:109391562"/>
<dbReference type="CTD" id="64858"/>
<dbReference type="Pfam" id="PF07522">
    <property type="entry name" value="DRMBL"/>
    <property type="match status" value="1"/>
</dbReference>
<evidence type="ECO:0000256" key="8">
    <source>
        <dbReference type="ARBA" id="ARBA00022490"/>
    </source>
</evidence>
<dbReference type="SMART" id="SM00849">
    <property type="entry name" value="Lactamase_B"/>
    <property type="match status" value="1"/>
</dbReference>
<keyword evidence="12" id="KW-0378">Hydrolase</keyword>
<dbReference type="RefSeq" id="XP_019514728.1">
    <property type="nucleotide sequence ID" value="XM_019659183.1"/>
</dbReference>
<name>A0A8B7SQY6_HIPAR</name>
<keyword evidence="11" id="KW-0227">DNA damage</keyword>
<dbReference type="InterPro" id="IPR001279">
    <property type="entry name" value="Metallo-B-lactamas"/>
</dbReference>
<evidence type="ECO:0000256" key="6">
    <source>
        <dbReference type="ARBA" id="ARBA00012865"/>
    </source>
</evidence>
<evidence type="ECO:0000256" key="19">
    <source>
        <dbReference type="ARBA" id="ARBA00039555"/>
    </source>
</evidence>
<keyword evidence="17" id="KW-0206">Cytoskeleton</keyword>
<dbReference type="GO" id="GO:0003684">
    <property type="term" value="F:damaged DNA binding"/>
    <property type="evidence" value="ECO:0007669"/>
    <property type="project" value="TreeGrafter"/>
</dbReference>
<keyword evidence="9" id="KW-1017">Isopeptide bond</keyword>
<dbReference type="GO" id="GO:0005813">
    <property type="term" value="C:centrosome"/>
    <property type="evidence" value="ECO:0007669"/>
    <property type="project" value="UniProtKB-SubCell"/>
</dbReference>
<dbReference type="GeneID" id="109391562"/>
<accession>A0A8B7SQY6</accession>
<dbReference type="Gene3D" id="3.60.15.10">
    <property type="entry name" value="Ribonuclease Z/Hydroxyacylglutathione hydrolase-like"/>
    <property type="match status" value="1"/>
</dbReference>
<dbReference type="PANTHER" id="PTHR23240:SF26">
    <property type="entry name" value="5' EXONUCLEASE APOLLO"/>
    <property type="match status" value="1"/>
</dbReference>
<gene>
    <name evidence="26" type="primary">DCLRE1B</name>
</gene>
<comment type="subcellular location">
    <subcellularLocation>
        <location evidence="4">Chromosome</location>
        <location evidence="4">Telomere</location>
    </subcellularLocation>
    <subcellularLocation>
        <location evidence="3">Cytoplasm</location>
        <location evidence="3">Cytoskeleton</location>
        <location evidence="3">Microtubule organizing center</location>
        <location evidence="3">Centrosome</location>
    </subcellularLocation>
    <subcellularLocation>
        <location evidence="2">Nucleus</location>
    </subcellularLocation>
</comment>
<evidence type="ECO:0000256" key="4">
    <source>
        <dbReference type="ARBA" id="ARBA00004574"/>
    </source>
</evidence>
<comment type="catalytic activity">
    <reaction evidence="1">
        <text>a beta-lactam + H2O = a substituted beta-amino acid</text>
        <dbReference type="Rhea" id="RHEA:20401"/>
        <dbReference type="ChEBI" id="CHEBI:15377"/>
        <dbReference type="ChEBI" id="CHEBI:35627"/>
        <dbReference type="ChEBI" id="CHEBI:140347"/>
        <dbReference type="EC" id="3.5.2.6"/>
    </reaction>
</comment>
<feature type="domain" description="Metallo-beta-lactamase" evidence="24">
    <location>
        <begin position="68"/>
        <end position="245"/>
    </location>
</feature>
<evidence type="ECO:0000256" key="7">
    <source>
        <dbReference type="ARBA" id="ARBA00022454"/>
    </source>
</evidence>
<keyword evidence="10" id="KW-0540">Nuclease</keyword>
<evidence type="ECO:0000256" key="18">
    <source>
        <dbReference type="ARBA" id="ARBA00023242"/>
    </source>
</evidence>
<dbReference type="AlphaFoldDB" id="A0A8B7SQY6"/>
<reference evidence="26" key="1">
    <citation type="submission" date="2025-08" db="UniProtKB">
        <authorList>
            <consortium name="RefSeq"/>
        </authorList>
    </citation>
    <scope>IDENTIFICATION</scope>
    <source>
        <tissue evidence="26">Muscle</tissue>
    </source>
</reference>
<keyword evidence="16" id="KW-0234">DNA repair</keyword>
<evidence type="ECO:0000256" key="12">
    <source>
        <dbReference type="ARBA" id="ARBA00022801"/>
    </source>
</evidence>
<keyword evidence="8" id="KW-0963">Cytoplasm</keyword>
<feature type="region of interest" description="Disordered" evidence="22">
    <location>
        <begin position="507"/>
        <end position="553"/>
    </location>
</feature>
<dbReference type="PANTHER" id="PTHR23240">
    <property type="entry name" value="DNA CROSS-LINK REPAIR PROTEIN PSO2/SNM1-RELATED"/>
    <property type="match status" value="1"/>
</dbReference>
<keyword evidence="7" id="KW-0158">Chromosome</keyword>
<keyword evidence="23" id="KW-0472">Membrane</keyword>
<evidence type="ECO:0000256" key="3">
    <source>
        <dbReference type="ARBA" id="ARBA00004300"/>
    </source>
</evidence>
<keyword evidence="13 26" id="KW-0269">Exonuclease</keyword>
<dbReference type="GO" id="GO:0008800">
    <property type="term" value="F:beta-lactamase activity"/>
    <property type="evidence" value="ECO:0007669"/>
    <property type="project" value="UniProtKB-EC"/>
</dbReference>
<dbReference type="Proteomes" id="UP000694851">
    <property type="component" value="Unplaced"/>
</dbReference>
<dbReference type="GO" id="GO:0036297">
    <property type="term" value="P:interstrand cross-link repair"/>
    <property type="evidence" value="ECO:0007669"/>
    <property type="project" value="TreeGrafter"/>
</dbReference>